<accession>A0A225VZM9</accession>
<reference evidence="2" key="1">
    <citation type="submission" date="2017-03" db="EMBL/GenBank/DDBJ databases">
        <title>Phytopthora megakarya and P. palmivora, two closely related causual agents of cacao black pod achieved similar genome size and gene model numbers by different mechanisms.</title>
        <authorList>
            <person name="Ali S."/>
            <person name="Shao J."/>
            <person name="Larry D.J."/>
            <person name="Kronmiller B."/>
            <person name="Shen D."/>
            <person name="Strem M.D."/>
            <person name="Melnick R.L."/>
            <person name="Guiltinan M.J."/>
            <person name="Tyler B.M."/>
            <person name="Meinhardt L.W."/>
            <person name="Bailey B.A."/>
        </authorList>
    </citation>
    <scope>NUCLEOTIDE SEQUENCE [LARGE SCALE GENOMIC DNA]</scope>
    <source>
        <strain evidence="2">zdho120</strain>
    </source>
</reference>
<protein>
    <recommendedName>
        <fullName evidence="3">Helitron helicase</fullName>
    </recommendedName>
</protein>
<proteinExistence type="predicted"/>
<sequence length="428" mass="47873">FFTITPDCSAVYRVANLAGEMPDDLLTSHENTLKYCLDYTKAKLGAIATRNPVACAQYFNYLMDIIVTVVLNWDTKRNCSKSGTGLFGQTEAYFSSTESQGSTGNLHCHMLLWVRGMAKSVDEYYSACRSSAVRRKLVSYVESIAASSFPISTDLCPCCENTALISQPFRPEAFQRSTKSRERPTTAKCTNCSTSFGADELIRRQMDSYAVSMGVEHEEWSGPSAHHHVASPGPLPLPDPEKPLSTLVTCQALLQYQVHHWYHCKSCFKTTKRTPTGKVCRMFFPKEICNKTAWSADEKVLLRRETGSEYLNTYIPLVNSVFKCNHDVKFLTAAEGPEKAYYMMKYTTKDQNSVENPLAIHLHAYDKARLRVADCGNDAVAAGRRCVQSMCCSLSNAQEISAPLAALYIERGSPFYESVEFVNVHVWS</sequence>
<dbReference type="EMBL" id="NBNE01002328">
    <property type="protein sequence ID" value="OWZ10792.1"/>
    <property type="molecule type" value="Genomic_DNA"/>
</dbReference>
<evidence type="ECO:0000313" key="2">
    <source>
        <dbReference type="Proteomes" id="UP000198211"/>
    </source>
</evidence>
<name>A0A225VZM9_9STRA</name>
<evidence type="ECO:0008006" key="3">
    <source>
        <dbReference type="Google" id="ProtNLM"/>
    </source>
</evidence>
<comment type="caution">
    <text evidence="1">The sequence shown here is derived from an EMBL/GenBank/DDBJ whole genome shotgun (WGS) entry which is preliminary data.</text>
</comment>
<keyword evidence="2" id="KW-1185">Reference proteome</keyword>
<dbReference type="AlphaFoldDB" id="A0A225VZM9"/>
<dbReference type="OrthoDB" id="129017at2759"/>
<feature type="non-terminal residue" evidence="1">
    <location>
        <position position="1"/>
    </location>
</feature>
<evidence type="ECO:0000313" key="1">
    <source>
        <dbReference type="EMBL" id="OWZ10792.1"/>
    </source>
</evidence>
<gene>
    <name evidence="1" type="ORF">PHMEG_00016292</name>
</gene>
<organism evidence="1 2">
    <name type="scientific">Phytophthora megakarya</name>
    <dbReference type="NCBI Taxonomy" id="4795"/>
    <lineage>
        <taxon>Eukaryota</taxon>
        <taxon>Sar</taxon>
        <taxon>Stramenopiles</taxon>
        <taxon>Oomycota</taxon>
        <taxon>Peronosporomycetes</taxon>
        <taxon>Peronosporales</taxon>
        <taxon>Peronosporaceae</taxon>
        <taxon>Phytophthora</taxon>
    </lineage>
</organism>
<dbReference type="Proteomes" id="UP000198211">
    <property type="component" value="Unassembled WGS sequence"/>
</dbReference>